<dbReference type="AlphaFoldDB" id="G3IPI5"/>
<sequence length="94" mass="10337">MGGKGPEVTRGSPVHHLGQASWLVAINFRWKWFGQDTSTAKDLSGRGVHLLVTVKPASGWRIPVASQSLPREMLAIDTGSLFSLFYMEEQKLGI</sequence>
<reference evidence="2" key="1">
    <citation type="journal article" date="2011" name="Nat. Biotechnol.">
        <title>The genomic sequence of the Chinese hamster ovary (CHO)-K1 cell line.</title>
        <authorList>
            <person name="Xu X."/>
            <person name="Nagarajan H."/>
            <person name="Lewis N.E."/>
            <person name="Pan S."/>
            <person name="Cai Z."/>
            <person name="Liu X."/>
            <person name="Chen W."/>
            <person name="Xie M."/>
            <person name="Wang W."/>
            <person name="Hammond S."/>
            <person name="Andersen M.R."/>
            <person name="Neff N."/>
            <person name="Passarelli B."/>
            <person name="Koh W."/>
            <person name="Fan H.C."/>
            <person name="Wang J."/>
            <person name="Gui Y."/>
            <person name="Lee K.H."/>
            <person name="Betenbaugh M.J."/>
            <person name="Quake S.R."/>
            <person name="Famili I."/>
            <person name="Palsson B.O."/>
            <person name="Wang J."/>
        </authorList>
    </citation>
    <scope>NUCLEOTIDE SEQUENCE [LARGE SCALE GENOMIC DNA]</scope>
    <source>
        <strain evidence="2">CHO K1 cell line</strain>
    </source>
</reference>
<dbReference type="InParanoid" id="G3IPI5"/>
<dbReference type="Proteomes" id="UP000001075">
    <property type="component" value="Unassembled WGS sequence"/>
</dbReference>
<organism evidence="1 2">
    <name type="scientific">Cricetulus griseus</name>
    <name type="common">Chinese hamster</name>
    <name type="synonym">Cricetulus barabensis griseus</name>
    <dbReference type="NCBI Taxonomy" id="10029"/>
    <lineage>
        <taxon>Eukaryota</taxon>
        <taxon>Metazoa</taxon>
        <taxon>Chordata</taxon>
        <taxon>Craniata</taxon>
        <taxon>Vertebrata</taxon>
        <taxon>Euteleostomi</taxon>
        <taxon>Mammalia</taxon>
        <taxon>Eutheria</taxon>
        <taxon>Euarchontoglires</taxon>
        <taxon>Glires</taxon>
        <taxon>Rodentia</taxon>
        <taxon>Myomorpha</taxon>
        <taxon>Muroidea</taxon>
        <taxon>Cricetidae</taxon>
        <taxon>Cricetinae</taxon>
        <taxon>Cricetulus</taxon>
    </lineage>
</organism>
<evidence type="ECO:0000313" key="2">
    <source>
        <dbReference type="Proteomes" id="UP000001075"/>
    </source>
</evidence>
<protein>
    <submittedName>
        <fullName evidence="1">Uncharacterized protein</fullName>
    </submittedName>
</protein>
<dbReference type="EMBL" id="JH011687">
    <property type="protein sequence ID" value="EGV91429.1"/>
    <property type="molecule type" value="Genomic_DNA"/>
</dbReference>
<proteinExistence type="predicted"/>
<gene>
    <name evidence="1" type="ORF">I79_025896</name>
</gene>
<accession>G3IPI5</accession>
<name>G3IPI5_CRIGR</name>
<evidence type="ECO:0000313" key="1">
    <source>
        <dbReference type="EMBL" id="EGV91429.1"/>
    </source>
</evidence>